<feature type="domain" description="Glycosyltransferase subfamily 4-like N-terminal" evidence="3">
    <location>
        <begin position="74"/>
        <end position="174"/>
    </location>
</feature>
<dbReference type="CDD" id="cd03809">
    <property type="entry name" value="GT4_MtfB-like"/>
    <property type="match status" value="1"/>
</dbReference>
<dbReference type="Gene3D" id="3.40.50.2000">
    <property type="entry name" value="Glycogen Phosphorylase B"/>
    <property type="match status" value="1"/>
</dbReference>
<evidence type="ECO:0000313" key="6">
    <source>
        <dbReference type="Proteomes" id="UP000261295"/>
    </source>
</evidence>
<dbReference type="SUPFAM" id="SSF53756">
    <property type="entry name" value="UDP-Glycosyltransferase/glycogen phosphorylase"/>
    <property type="match status" value="1"/>
</dbReference>
<comment type="caution">
    <text evidence="4">The sequence shown here is derived from an EMBL/GenBank/DDBJ whole genome shotgun (WGS) entry which is preliminary data.</text>
</comment>
<evidence type="ECO:0000259" key="3">
    <source>
        <dbReference type="Pfam" id="PF13439"/>
    </source>
</evidence>
<dbReference type="Pfam" id="PF00534">
    <property type="entry name" value="Glycos_transf_1"/>
    <property type="match status" value="1"/>
</dbReference>
<dbReference type="PANTHER" id="PTHR46401:SF2">
    <property type="entry name" value="GLYCOSYLTRANSFERASE WBBK-RELATED"/>
    <property type="match status" value="1"/>
</dbReference>
<feature type="domain" description="Glycosyl transferase family 1" evidence="2">
    <location>
        <begin position="199"/>
        <end position="336"/>
    </location>
</feature>
<dbReference type="EMBL" id="QRVP01000008">
    <property type="protein sequence ID" value="RGS54668.1"/>
    <property type="molecule type" value="Genomic_DNA"/>
</dbReference>
<name>A0A396CJQ3_BACUN</name>
<dbReference type="EMBL" id="QSTL01000013">
    <property type="protein sequence ID" value="RGM53981.1"/>
    <property type="molecule type" value="Genomic_DNA"/>
</dbReference>
<dbReference type="GO" id="GO:0016757">
    <property type="term" value="F:glycosyltransferase activity"/>
    <property type="evidence" value="ECO:0007669"/>
    <property type="project" value="InterPro"/>
</dbReference>
<protein>
    <submittedName>
        <fullName evidence="4">Glycosyltransferase family 1 protein</fullName>
    </submittedName>
</protein>
<dbReference type="Pfam" id="PF13439">
    <property type="entry name" value="Glyco_transf_4"/>
    <property type="match status" value="1"/>
</dbReference>
<dbReference type="GO" id="GO:0009103">
    <property type="term" value="P:lipopolysaccharide biosynthetic process"/>
    <property type="evidence" value="ECO:0007669"/>
    <property type="project" value="TreeGrafter"/>
</dbReference>
<proteinExistence type="predicted"/>
<dbReference type="RefSeq" id="WP_117749583.1">
    <property type="nucleotide sequence ID" value="NZ_CAXVJK010000004.1"/>
</dbReference>
<evidence type="ECO:0000313" key="7">
    <source>
        <dbReference type="Proteomes" id="UP000285283"/>
    </source>
</evidence>
<dbReference type="InterPro" id="IPR028098">
    <property type="entry name" value="Glyco_trans_4-like_N"/>
</dbReference>
<dbReference type="AlphaFoldDB" id="A0A396CJQ3"/>
<evidence type="ECO:0000259" key="2">
    <source>
        <dbReference type="Pfam" id="PF00534"/>
    </source>
</evidence>
<reference evidence="6 7" key="1">
    <citation type="submission" date="2018-08" db="EMBL/GenBank/DDBJ databases">
        <title>A genome reference for cultivated species of the human gut microbiota.</title>
        <authorList>
            <person name="Zou Y."/>
            <person name="Xue W."/>
            <person name="Luo G."/>
        </authorList>
    </citation>
    <scope>NUCLEOTIDE SEQUENCE [LARGE SCALE GENOMIC DNA]</scope>
    <source>
        <strain evidence="5 7">AF21-53</strain>
        <strain evidence="4 6">OM07-9</strain>
    </source>
</reference>
<accession>A0A396CJQ3</accession>
<sequence length="380" mass="43484">MRIGINLIALPTEKGSGAFRYIQMLLQAMGEYEIRNCEFIIYKQTQISERYIGIPNSLNVKYVSVPNLGMGIKRVIFEQTLFYKYLEPCDVLYSYCTSMPLFAKCKKIFTLHDVYYITTRQRYGLLQRAYLTFMTKVYCWLCDKVLTVSKFSYEEIVKYIGVSESKLSLTYNFVLPKSNYIPMRPDDLNDVHGKSVDIDKPFFFYVGNLQPGKNIKGMIDGFLEFVQGRSDVQLIIAGKPTTYGDEMVKYVDGKDCIHYIGYQSRNNVDWLLAHCKAVVLLSFCEGFGIPPIEGFSYGRPALTSNTTSLPEVVGGAGFMVNPFDVQDISNGFRHIEAYCEEFIKNIPEQLAKFSSRVSVETFMNELGIVDYKLKKKSTLQ</sequence>
<dbReference type="Proteomes" id="UP000285283">
    <property type="component" value="Unassembled WGS sequence"/>
</dbReference>
<evidence type="ECO:0000313" key="4">
    <source>
        <dbReference type="EMBL" id="RGM53981.1"/>
    </source>
</evidence>
<keyword evidence="1 4" id="KW-0808">Transferase</keyword>
<dbReference type="Proteomes" id="UP000261295">
    <property type="component" value="Unassembled WGS sequence"/>
</dbReference>
<evidence type="ECO:0000256" key="1">
    <source>
        <dbReference type="ARBA" id="ARBA00022679"/>
    </source>
</evidence>
<dbReference type="PANTHER" id="PTHR46401">
    <property type="entry name" value="GLYCOSYLTRANSFERASE WBBK-RELATED"/>
    <property type="match status" value="1"/>
</dbReference>
<dbReference type="InterPro" id="IPR001296">
    <property type="entry name" value="Glyco_trans_1"/>
</dbReference>
<organism evidence="4 6">
    <name type="scientific">Bacteroides uniformis</name>
    <dbReference type="NCBI Taxonomy" id="820"/>
    <lineage>
        <taxon>Bacteria</taxon>
        <taxon>Pseudomonadati</taxon>
        <taxon>Bacteroidota</taxon>
        <taxon>Bacteroidia</taxon>
        <taxon>Bacteroidales</taxon>
        <taxon>Bacteroidaceae</taxon>
        <taxon>Bacteroides</taxon>
    </lineage>
</organism>
<evidence type="ECO:0000313" key="5">
    <source>
        <dbReference type="EMBL" id="RGS54668.1"/>
    </source>
</evidence>
<gene>
    <name evidence="5" type="ORF">DWX87_10685</name>
    <name evidence="4" type="ORF">DXC07_13730</name>
</gene>